<dbReference type="SUPFAM" id="SSF50249">
    <property type="entry name" value="Nucleic acid-binding proteins"/>
    <property type="match status" value="1"/>
</dbReference>
<feature type="domain" description="Exosome complex exonuclease Rrp40 N-terminal" evidence="11">
    <location>
        <begin position="32"/>
        <end position="70"/>
    </location>
</feature>
<organism evidence="12 13">
    <name type="scientific">Basidiobolus meristosporus CBS 931.73</name>
    <dbReference type="NCBI Taxonomy" id="1314790"/>
    <lineage>
        <taxon>Eukaryota</taxon>
        <taxon>Fungi</taxon>
        <taxon>Fungi incertae sedis</taxon>
        <taxon>Zoopagomycota</taxon>
        <taxon>Entomophthoromycotina</taxon>
        <taxon>Basidiobolomycetes</taxon>
        <taxon>Basidiobolales</taxon>
        <taxon>Basidiobolaceae</taxon>
        <taxon>Basidiobolus</taxon>
    </lineage>
</organism>
<dbReference type="InterPro" id="IPR004088">
    <property type="entry name" value="KH_dom_type_1"/>
</dbReference>
<keyword evidence="4" id="KW-0963">Cytoplasm</keyword>
<evidence type="ECO:0000259" key="11">
    <source>
        <dbReference type="Pfam" id="PF18311"/>
    </source>
</evidence>
<dbReference type="GO" id="GO:0000177">
    <property type="term" value="C:cytoplasmic exosome (RNase complex)"/>
    <property type="evidence" value="ECO:0007669"/>
    <property type="project" value="TreeGrafter"/>
</dbReference>
<dbReference type="SUPFAM" id="SSF54791">
    <property type="entry name" value="Eukaryotic type KH-domain (KH-domain type I)"/>
    <property type="match status" value="1"/>
</dbReference>
<evidence type="ECO:0000313" key="12">
    <source>
        <dbReference type="EMBL" id="ORX90869.1"/>
    </source>
</evidence>
<dbReference type="InterPro" id="IPR037319">
    <property type="entry name" value="Rrp40_S1"/>
</dbReference>
<dbReference type="STRING" id="1314790.A0A1Y1XYQ8"/>
<gene>
    <name evidence="12" type="ORF">K493DRAFT_317681</name>
</gene>
<dbReference type="Pfam" id="PF18311">
    <property type="entry name" value="Rrp40_N"/>
    <property type="match status" value="1"/>
</dbReference>
<dbReference type="SUPFAM" id="SSF110324">
    <property type="entry name" value="Ribosomal L27 protein-like"/>
    <property type="match status" value="1"/>
</dbReference>
<dbReference type="GO" id="GO:0000467">
    <property type="term" value="P:exonucleolytic trimming to generate mature 3'-end of 5.8S rRNA from tricistronic rRNA transcript (SSU-rRNA, 5.8S rRNA, LSU-rRNA)"/>
    <property type="evidence" value="ECO:0007669"/>
    <property type="project" value="TreeGrafter"/>
</dbReference>
<keyword evidence="8" id="KW-0539">Nucleus</keyword>
<dbReference type="GO" id="GO:0003723">
    <property type="term" value="F:RNA binding"/>
    <property type="evidence" value="ECO:0007669"/>
    <property type="project" value="UniProtKB-KW"/>
</dbReference>
<dbReference type="GO" id="GO:0010468">
    <property type="term" value="P:regulation of gene expression"/>
    <property type="evidence" value="ECO:0007669"/>
    <property type="project" value="UniProtKB-ARBA"/>
</dbReference>
<evidence type="ECO:0000256" key="1">
    <source>
        <dbReference type="ARBA" id="ARBA00004496"/>
    </source>
</evidence>
<dbReference type="InterPro" id="IPR036612">
    <property type="entry name" value="KH_dom_type_1_sf"/>
</dbReference>
<dbReference type="GO" id="GO:0071038">
    <property type="term" value="P:TRAMP-dependent tRNA surveillance pathway"/>
    <property type="evidence" value="ECO:0007669"/>
    <property type="project" value="TreeGrafter"/>
</dbReference>
<dbReference type="PANTHER" id="PTHR21321:SF1">
    <property type="entry name" value="EXOSOME COMPLEX COMPONENT RRP40"/>
    <property type="match status" value="1"/>
</dbReference>
<dbReference type="GO" id="GO:0034475">
    <property type="term" value="P:U4 snRNA 3'-end processing"/>
    <property type="evidence" value="ECO:0007669"/>
    <property type="project" value="TreeGrafter"/>
</dbReference>
<evidence type="ECO:0000256" key="9">
    <source>
        <dbReference type="ARBA" id="ARBA00030615"/>
    </source>
</evidence>
<dbReference type="Pfam" id="PF15985">
    <property type="entry name" value="KH_6"/>
    <property type="match status" value="1"/>
</dbReference>
<evidence type="ECO:0000256" key="5">
    <source>
        <dbReference type="ARBA" id="ARBA00022552"/>
    </source>
</evidence>
<accession>A0A1Y1XYQ8</accession>
<dbReference type="OrthoDB" id="340500at2759"/>
<dbReference type="GO" id="GO:0005730">
    <property type="term" value="C:nucleolus"/>
    <property type="evidence" value="ECO:0007669"/>
    <property type="project" value="UniProtKB-SubCell"/>
</dbReference>
<dbReference type="GO" id="GO:0071035">
    <property type="term" value="P:nuclear polyadenylation-dependent rRNA catabolic process"/>
    <property type="evidence" value="ECO:0007669"/>
    <property type="project" value="TreeGrafter"/>
</dbReference>
<dbReference type="GO" id="GO:0000176">
    <property type="term" value="C:nuclear exosome (RNase complex)"/>
    <property type="evidence" value="ECO:0007669"/>
    <property type="project" value="TreeGrafter"/>
</dbReference>
<dbReference type="CDD" id="cd05790">
    <property type="entry name" value="S1_Rrp40"/>
    <property type="match status" value="1"/>
</dbReference>
<evidence type="ECO:0000256" key="3">
    <source>
        <dbReference type="ARBA" id="ARBA00007841"/>
    </source>
</evidence>
<dbReference type="Gene3D" id="3.30.1370.10">
    <property type="entry name" value="K Homology domain, type 1"/>
    <property type="match status" value="1"/>
</dbReference>
<evidence type="ECO:0000256" key="8">
    <source>
        <dbReference type="ARBA" id="ARBA00023242"/>
    </source>
</evidence>
<dbReference type="Gene3D" id="2.40.50.140">
    <property type="entry name" value="Nucleic acid-binding proteins"/>
    <property type="match status" value="1"/>
</dbReference>
<dbReference type="Proteomes" id="UP000193498">
    <property type="component" value="Unassembled WGS sequence"/>
</dbReference>
<dbReference type="GO" id="GO:0071051">
    <property type="term" value="P:poly(A)-dependent snoRNA 3'-end processing"/>
    <property type="evidence" value="ECO:0007669"/>
    <property type="project" value="TreeGrafter"/>
</dbReference>
<dbReference type="FunCoup" id="A0A1Y1XYQ8">
    <property type="interactions" value="540"/>
</dbReference>
<comment type="subcellular location">
    <subcellularLocation>
        <location evidence="1">Cytoplasm</location>
    </subcellularLocation>
    <subcellularLocation>
        <location evidence="2">Nucleus</location>
        <location evidence="2">Nucleolus</location>
    </subcellularLocation>
</comment>
<dbReference type="FunFam" id="2.40.50.140:FF:000112">
    <property type="entry name" value="Exosome complex component RRP40"/>
    <property type="match status" value="1"/>
</dbReference>
<evidence type="ECO:0000256" key="6">
    <source>
        <dbReference type="ARBA" id="ARBA00022835"/>
    </source>
</evidence>
<evidence type="ECO:0000259" key="10">
    <source>
        <dbReference type="Pfam" id="PF15985"/>
    </source>
</evidence>
<protein>
    <recommendedName>
        <fullName evidence="9">Ribosomal RNA-processing protein 40</fullName>
    </recommendedName>
</protein>
<dbReference type="CDD" id="cd22526">
    <property type="entry name" value="KH-I_Rrp40"/>
    <property type="match status" value="1"/>
</dbReference>
<comment type="similarity">
    <text evidence="3">Belongs to the RRP40 family.</text>
</comment>
<dbReference type="Gene3D" id="2.40.50.100">
    <property type="match status" value="1"/>
</dbReference>
<keyword evidence="7" id="KW-0694">RNA-binding</keyword>
<name>A0A1Y1XYQ8_9FUNG</name>
<keyword evidence="13" id="KW-1185">Reference proteome</keyword>
<dbReference type="InterPro" id="IPR026699">
    <property type="entry name" value="Exosome_RNA_bind1/RRP40/RRP4"/>
</dbReference>
<evidence type="ECO:0000256" key="4">
    <source>
        <dbReference type="ARBA" id="ARBA00022490"/>
    </source>
</evidence>
<dbReference type="Pfam" id="PF21262">
    <property type="entry name" value="RRP40_S1"/>
    <property type="match status" value="1"/>
</dbReference>
<comment type="caution">
    <text evidence="12">The sequence shown here is derived from an EMBL/GenBank/DDBJ whole genome shotgun (WGS) entry which is preliminary data.</text>
</comment>
<dbReference type="AlphaFoldDB" id="A0A1Y1XYQ8"/>
<dbReference type="FunFam" id="3.30.1370.10:FF:000038">
    <property type="entry name" value="exosome complex component RRP40"/>
    <property type="match status" value="1"/>
</dbReference>
<dbReference type="PANTHER" id="PTHR21321">
    <property type="entry name" value="PNAS-3 RELATED"/>
    <property type="match status" value="1"/>
</dbReference>
<evidence type="ECO:0000256" key="7">
    <source>
        <dbReference type="ARBA" id="ARBA00022884"/>
    </source>
</evidence>
<dbReference type="GO" id="GO:0071034">
    <property type="term" value="P:CUT catabolic process"/>
    <property type="evidence" value="ECO:0007669"/>
    <property type="project" value="TreeGrafter"/>
</dbReference>
<keyword evidence="6" id="KW-0271">Exosome</keyword>
<dbReference type="InterPro" id="IPR041054">
    <property type="entry name" value="Rrp40_N_euk"/>
</dbReference>
<dbReference type="InParanoid" id="A0A1Y1XYQ8"/>
<keyword evidence="5" id="KW-0698">rRNA processing</keyword>
<reference evidence="12 13" key="1">
    <citation type="submission" date="2016-07" db="EMBL/GenBank/DDBJ databases">
        <title>Pervasive Adenine N6-methylation of Active Genes in Fungi.</title>
        <authorList>
            <consortium name="DOE Joint Genome Institute"/>
            <person name="Mondo S.J."/>
            <person name="Dannebaum R.O."/>
            <person name="Kuo R.C."/>
            <person name="Labutti K."/>
            <person name="Haridas S."/>
            <person name="Kuo A."/>
            <person name="Salamov A."/>
            <person name="Ahrendt S.R."/>
            <person name="Lipzen A."/>
            <person name="Sullivan W."/>
            <person name="Andreopoulos W.B."/>
            <person name="Clum A."/>
            <person name="Lindquist E."/>
            <person name="Daum C."/>
            <person name="Ramamoorthy G.K."/>
            <person name="Gryganskyi A."/>
            <person name="Culley D."/>
            <person name="Magnuson J.K."/>
            <person name="James T.Y."/>
            <person name="O'Malley M.A."/>
            <person name="Stajich J.E."/>
            <person name="Spatafora J.W."/>
            <person name="Visel A."/>
            <person name="Grigoriev I.V."/>
        </authorList>
    </citation>
    <scope>NUCLEOTIDE SEQUENCE [LARGE SCALE GENOMIC DNA]</scope>
    <source>
        <strain evidence="12 13">CBS 931.73</strain>
    </source>
</reference>
<sequence length="238" mass="26191">MTTEETQLKIVLPGDIIPTNEPSEENEAKPIIRLGPGLLHAQDSVVSVSAGILQHHNVGNRWWVDNNKKRYVPALGEPVIGIITGKHAESYRVDIGSAQPAMLPALAFEGATRRNKPNLNVGSLVYARVSLANKDMEPELECVNPTTGKGEGYGELKDGYMFKCSLGLCRKLLNPKSPVLVALGSHFPFETAVGMNGRVWVNSTDTQRIILLTNAVKNSEYLNEKQIKEMVKELVHRL</sequence>
<feature type="domain" description="K Homology" evidence="10">
    <location>
        <begin position="159"/>
        <end position="207"/>
    </location>
</feature>
<dbReference type="InterPro" id="IPR049469">
    <property type="entry name" value="RRP40_KH-I"/>
</dbReference>
<proteinExistence type="inferred from homology"/>
<evidence type="ECO:0000313" key="13">
    <source>
        <dbReference type="Proteomes" id="UP000193498"/>
    </source>
</evidence>
<dbReference type="InterPro" id="IPR012340">
    <property type="entry name" value="NA-bd_OB-fold"/>
</dbReference>
<dbReference type="EMBL" id="MCFE01000356">
    <property type="protein sequence ID" value="ORX90869.1"/>
    <property type="molecule type" value="Genomic_DNA"/>
</dbReference>
<evidence type="ECO:0000256" key="2">
    <source>
        <dbReference type="ARBA" id="ARBA00004604"/>
    </source>
</evidence>